<dbReference type="Pfam" id="PF01770">
    <property type="entry name" value="Folate_carrier"/>
    <property type="match status" value="1"/>
</dbReference>
<dbReference type="GO" id="GO:0016324">
    <property type="term" value="C:apical plasma membrane"/>
    <property type="evidence" value="ECO:0007669"/>
    <property type="project" value="TreeGrafter"/>
</dbReference>
<dbReference type="GO" id="GO:0016323">
    <property type="term" value="C:basolateral plasma membrane"/>
    <property type="evidence" value="ECO:0007669"/>
    <property type="project" value="TreeGrafter"/>
</dbReference>
<name>A0A8B9Z9F9_9AVES</name>
<dbReference type="GO" id="GO:0005542">
    <property type="term" value="F:folic acid binding"/>
    <property type="evidence" value="ECO:0007669"/>
    <property type="project" value="TreeGrafter"/>
</dbReference>
<proteinExistence type="inferred from homology"/>
<organism evidence="2 3">
    <name type="scientific">Buteo japonicus</name>
    <dbReference type="NCBI Taxonomy" id="224669"/>
    <lineage>
        <taxon>Eukaryota</taxon>
        <taxon>Metazoa</taxon>
        <taxon>Chordata</taxon>
        <taxon>Craniata</taxon>
        <taxon>Vertebrata</taxon>
        <taxon>Euteleostomi</taxon>
        <taxon>Archelosauria</taxon>
        <taxon>Archosauria</taxon>
        <taxon>Dinosauria</taxon>
        <taxon>Saurischia</taxon>
        <taxon>Theropoda</taxon>
        <taxon>Coelurosauria</taxon>
        <taxon>Aves</taxon>
        <taxon>Neognathae</taxon>
        <taxon>Neoaves</taxon>
        <taxon>Telluraves</taxon>
        <taxon>Accipitrimorphae</taxon>
        <taxon>Accipitriformes</taxon>
        <taxon>Accipitridae</taxon>
        <taxon>Accipitrinae</taxon>
        <taxon>Buteo</taxon>
    </lineage>
</organism>
<dbReference type="AlphaFoldDB" id="A0A8B9Z9F9"/>
<keyword evidence="3" id="KW-1185">Reference proteome</keyword>
<evidence type="ECO:0000313" key="2">
    <source>
        <dbReference type="Ensembl" id="ENSBJAP00000004060.1"/>
    </source>
</evidence>
<dbReference type="GO" id="GO:0098838">
    <property type="term" value="P:folate transmembrane transport"/>
    <property type="evidence" value="ECO:0007669"/>
    <property type="project" value="TreeGrafter"/>
</dbReference>
<evidence type="ECO:0000313" key="3">
    <source>
        <dbReference type="Proteomes" id="UP000694555"/>
    </source>
</evidence>
<dbReference type="PANTHER" id="PTHR10686">
    <property type="entry name" value="FOLATE TRANSPORTER"/>
    <property type="match status" value="1"/>
</dbReference>
<dbReference type="InterPro" id="IPR002666">
    <property type="entry name" value="Folate_carrier"/>
</dbReference>
<dbReference type="GO" id="GO:0008518">
    <property type="term" value="F:folate:monoatomic anion antiporter activity"/>
    <property type="evidence" value="ECO:0007669"/>
    <property type="project" value="TreeGrafter"/>
</dbReference>
<dbReference type="Proteomes" id="UP000694555">
    <property type="component" value="Unplaced"/>
</dbReference>
<evidence type="ECO:0000256" key="1">
    <source>
        <dbReference type="ARBA" id="ARBA00005773"/>
    </source>
</evidence>
<accession>A0A8B9Z9F9</accession>
<reference evidence="2" key="2">
    <citation type="submission" date="2025-09" db="UniProtKB">
        <authorList>
            <consortium name="Ensembl"/>
        </authorList>
    </citation>
    <scope>IDENTIFICATION</scope>
</reference>
<dbReference type="Ensembl" id="ENSBJAT00000004165.1">
    <property type="protein sequence ID" value="ENSBJAP00000004060.1"/>
    <property type="gene ID" value="ENSBJAG00000002906.1"/>
</dbReference>
<dbReference type="PANTHER" id="PTHR10686:SF12">
    <property type="entry name" value="REDUCED FOLATE TRANSPORTER"/>
    <property type="match status" value="1"/>
</dbReference>
<sequence length="70" mass="7875">PDCEPHGILHSPQLQVFYLCFYGFMTQIRPGESFITPYLLGADKNFTQAEVTTSPSGCCWCWAPLSWPCS</sequence>
<reference evidence="2" key="1">
    <citation type="submission" date="2025-08" db="UniProtKB">
        <authorList>
            <consortium name="Ensembl"/>
        </authorList>
    </citation>
    <scope>IDENTIFICATION</scope>
</reference>
<protein>
    <submittedName>
        <fullName evidence="2">Solute carrier family 19 member 1</fullName>
    </submittedName>
</protein>
<comment type="similarity">
    <text evidence="1">Belongs to the reduced folate carrier (RFC) transporter (TC 2.A.48) family.</text>
</comment>